<evidence type="ECO:0000256" key="11">
    <source>
        <dbReference type="ARBA" id="ARBA00041140"/>
    </source>
</evidence>
<keyword evidence="4 16" id="KW-0812">Transmembrane</keyword>
<comment type="similarity">
    <text evidence="10">Belongs to the SPTSS family. SPTSSB subfamily.</text>
</comment>
<keyword evidence="5" id="KW-0256">Endoplasmic reticulum</keyword>
<keyword evidence="6" id="KW-0746">Sphingolipid metabolism</keyword>
<dbReference type="InterPro" id="IPR024512">
    <property type="entry name" value="Ser_palmitoyltrfase_ssu-like"/>
</dbReference>
<name>A0A091ERG5_CORBR</name>
<dbReference type="GO" id="GO:0005789">
    <property type="term" value="C:endoplasmic reticulum membrane"/>
    <property type="evidence" value="ECO:0007669"/>
    <property type="project" value="UniProtKB-SubCell"/>
</dbReference>
<evidence type="ECO:0000256" key="13">
    <source>
        <dbReference type="ARBA" id="ARBA00042334"/>
    </source>
</evidence>
<keyword evidence="18" id="KW-1185">Reference proteome</keyword>
<dbReference type="GO" id="GO:0046513">
    <property type="term" value="P:ceramide biosynthetic process"/>
    <property type="evidence" value="ECO:0007669"/>
    <property type="project" value="TreeGrafter"/>
</dbReference>
<comment type="function">
    <text evidence="14">Component of the serine palmitoyltransferase multisubunit enzyme (SPT) that catalyzes the initial and rate-limiting step in sphingolipid biosynthesis by condensing L-serine and activated acyl-CoA (most commonly palmitoyl-CoA) to form long-chain bases. The SPT complex is composed of SPTLC1, SPTLC2 or SPTLC3 and SPTSSA or SPTSSB. Within this complex, the heterodimer consisting of SPTLC1 and SPTLC2/SPTLC3 forms the catalytic core. Within the SPT complex, SPTSSB stimulates the catalytic activity and plays a role in substrate specificity. SPT complexes with this subunit showing a preference for longer acyl-CoAs. The SPTLC1-SPTLC2-SPTSSB complex shows a strong preference for C18-CoA substrate, while the SPTLC1-SPTLC3-SPTSSB isozyme displays an ability to use a broader range of acyl-CoAs, without apparent preference.</text>
</comment>
<evidence type="ECO:0000256" key="12">
    <source>
        <dbReference type="ARBA" id="ARBA00041982"/>
    </source>
</evidence>
<feature type="transmembrane region" description="Helical" evidence="16">
    <location>
        <begin position="22"/>
        <end position="42"/>
    </location>
</feature>
<comment type="subcellular location">
    <subcellularLocation>
        <location evidence="1">Endoplasmic reticulum membrane</location>
        <topology evidence="1">Multi-pass membrane protein</topology>
    </subcellularLocation>
</comment>
<dbReference type="EMBL" id="KK718888">
    <property type="protein sequence ID" value="KFO59172.1"/>
    <property type="molecule type" value="Genomic_DNA"/>
</dbReference>
<comment type="pathway">
    <text evidence="3">Sphingolipid metabolism.</text>
</comment>
<feature type="non-terminal residue" evidence="17">
    <location>
        <position position="1"/>
    </location>
</feature>
<evidence type="ECO:0000256" key="10">
    <source>
        <dbReference type="ARBA" id="ARBA00038059"/>
    </source>
</evidence>
<dbReference type="STRING" id="85066.A0A091ERG5"/>
<evidence type="ECO:0000256" key="9">
    <source>
        <dbReference type="ARBA" id="ARBA00023136"/>
    </source>
</evidence>
<dbReference type="PANTHER" id="PTHR28612:SF1">
    <property type="entry name" value="SERINE PALMITOYLTRANSFERASE SMALL SUBUNIT B"/>
    <property type="match status" value="1"/>
</dbReference>
<dbReference type="GO" id="GO:0007029">
    <property type="term" value="P:endoplasmic reticulum organization"/>
    <property type="evidence" value="ECO:0007669"/>
    <property type="project" value="TreeGrafter"/>
</dbReference>
<evidence type="ECO:0000256" key="8">
    <source>
        <dbReference type="ARBA" id="ARBA00023098"/>
    </source>
</evidence>
<keyword evidence="7 16" id="KW-1133">Transmembrane helix</keyword>
<evidence type="ECO:0000256" key="14">
    <source>
        <dbReference type="ARBA" id="ARBA00045772"/>
    </source>
</evidence>
<keyword evidence="8" id="KW-0443">Lipid metabolism</keyword>
<dbReference type="AlphaFoldDB" id="A0A091ERG5"/>
<evidence type="ECO:0000256" key="16">
    <source>
        <dbReference type="SAM" id="Phobius"/>
    </source>
</evidence>
<dbReference type="PANTHER" id="PTHR28612">
    <property type="entry name" value="SERINE PALMITOYLTRANSFERASE SMALL SUBUNIT B"/>
    <property type="match status" value="1"/>
</dbReference>
<dbReference type="Pfam" id="PF11779">
    <property type="entry name" value="SPT_ssu-like"/>
    <property type="match status" value="1"/>
</dbReference>
<sequence length="53" mass="6397">WLYYQYQLVTCSYVLEPWEQSMFHTITVTVVAMVVYTAYVFVPIHVRLALEFF</sequence>
<reference evidence="17 18" key="1">
    <citation type="submission" date="2014-04" db="EMBL/GenBank/DDBJ databases">
        <title>Genome evolution of avian class.</title>
        <authorList>
            <person name="Zhang G."/>
            <person name="Li C."/>
        </authorList>
    </citation>
    <scope>NUCLEOTIDE SEQUENCE [LARGE SCALE GENOMIC DNA]</scope>
    <source>
        <strain evidence="17">BGI_N302</strain>
    </source>
</reference>
<evidence type="ECO:0000256" key="3">
    <source>
        <dbReference type="ARBA" id="ARBA00004991"/>
    </source>
</evidence>
<feature type="non-terminal residue" evidence="17">
    <location>
        <position position="53"/>
    </location>
</feature>
<keyword evidence="17" id="KW-0808">Transferase</keyword>
<dbReference type="UniPathway" id="UPA00222"/>
<evidence type="ECO:0000256" key="5">
    <source>
        <dbReference type="ARBA" id="ARBA00022824"/>
    </source>
</evidence>
<dbReference type="GO" id="GO:0004758">
    <property type="term" value="F:serine C-palmitoyltransferase activity"/>
    <property type="evidence" value="ECO:0007669"/>
    <property type="project" value="TreeGrafter"/>
</dbReference>
<dbReference type="Proteomes" id="UP000052976">
    <property type="component" value="Unassembled WGS sequence"/>
</dbReference>
<evidence type="ECO:0000256" key="6">
    <source>
        <dbReference type="ARBA" id="ARBA00022919"/>
    </source>
</evidence>
<protein>
    <recommendedName>
        <fullName evidence="11">Serine palmitoyltransferase small subunit B</fullName>
    </recommendedName>
    <alternativeName>
        <fullName evidence="13">Protein ADMP</fullName>
    </alternativeName>
    <alternativeName>
        <fullName evidence="12">Small subunit of serine palmitoyltransferase B</fullName>
    </alternativeName>
</protein>
<evidence type="ECO:0000313" key="18">
    <source>
        <dbReference type="Proteomes" id="UP000052976"/>
    </source>
</evidence>
<proteinExistence type="inferred from homology"/>
<evidence type="ECO:0000256" key="15">
    <source>
        <dbReference type="ARBA" id="ARBA00046416"/>
    </source>
</evidence>
<organism evidence="17 18">
    <name type="scientific">Corvus brachyrhynchos</name>
    <name type="common">American crow</name>
    <dbReference type="NCBI Taxonomy" id="85066"/>
    <lineage>
        <taxon>Eukaryota</taxon>
        <taxon>Metazoa</taxon>
        <taxon>Chordata</taxon>
        <taxon>Craniata</taxon>
        <taxon>Vertebrata</taxon>
        <taxon>Euteleostomi</taxon>
        <taxon>Archelosauria</taxon>
        <taxon>Archosauria</taxon>
        <taxon>Dinosauria</taxon>
        <taxon>Saurischia</taxon>
        <taxon>Theropoda</taxon>
        <taxon>Coelurosauria</taxon>
        <taxon>Aves</taxon>
        <taxon>Neognathae</taxon>
        <taxon>Neoaves</taxon>
        <taxon>Telluraves</taxon>
        <taxon>Australaves</taxon>
        <taxon>Passeriformes</taxon>
        <taxon>Corvoidea</taxon>
        <taxon>Corvidae</taxon>
        <taxon>Corvus</taxon>
    </lineage>
</organism>
<evidence type="ECO:0000256" key="2">
    <source>
        <dbReference type="ARBA" id="ARBA00004760"/>
    </source>
</evidence>
<gene>
    <name evidence="17" type="ORF">N302_12454</name>
</gene>
<comment type="subunit">
    <text evidence="15">Component of the serine palmitoyltransferase (SPT) complex, which is composed of SPTLC1, SPTLC2 or SPTLC3 and SPTSSA or SPTSSB. The heterodimer consisting of SPTLC1 and SPTLC2/SPTLC3 forms the catalytic core of the enzyme, while SPTSSA or SPTSSB subunits determine substrate specificity. SPT also interacts with ORMDL proteins, especially ORMDL3, which negatively regulate SPT activity in the presence of ceramides.</text>
</comment>
<evidence type="ECO:0000256" key="7">
    <source>
        <dbReference type="ARBA" id="ARBA00022989"/>
    </source>
</evidence>
<accession>A0A091ERG5</accession>
<comment type="pathway">
    <text evidence="2">Lipid metabolism; sphingolipid metabolism.</text>
</comment>
<evidence type="ECO:0000256" key="4">
    <source>
        <dbReference type="ARBA" id="ARBA00022692"/>
    </source>
</evidence>
<evidence type="ECO:0000313" key="17">
    <source>
        <dbReference type="EMBL" id="KFO59172.1"/>
    </source>
</evidence>
<keyword evidence="9 16" id="KW-0472">Membrane</keyword>
<evidence type="ECO:0000256" key="1">
    <source>
        <dbReference type="ARBA" id="ARBA00004477"/>
    </source>
</evidence>
<dbReference type="GO" id="GO:0017059">
    <property type="term" value="C:serine palmitoyltransferase complex"/>
    <property type="evidence" value="ECO:0007669"/>
    <property type="project" value="TreeGrafter"/>
</dbReference>